<accession>A0ABZ0SCK7</accession>
<gene>
    <name evidence="2" type="ORF">Thiowin_03261</name>
</gene>
<reference evidence="2 3" key="1">
    <citation type="journal article" date="2023" name="Microorganisms">
        <title>Thiorhodovibrio frisius and Trv. litoralis spp. nov., Two Novel Members from a Clade of Fastidious Purple Sulfur Bacteria That Exhibit Unique Red-Shifted Light-Harvesting Capabilities.</title>
        <authorList>
            <person name="Methner A."/>
            <person name="Kuzyk S.B."/>
            <person name="Petersen J."/>
            <person name="Bauer S."/>
            <person name="Brinkmann H."/>
            <person name="Sichau K."/>
            <person name="Wanner G."/>
            <person name="Wolf J."/>
            <person name="Neumann-Schaal M."/>
            <person name="Henke P."/>
            <person name="Tank M."/>
            <person name="Sproer C."/>
            <person name="Bunk B."/>
            <person name="Overmann J."/>
        </authorList>
    </citation>
    <scope>NUCLEOTIDE SEQUENCE [LARGE SCALE GENOMIC DNA]</scope>
    <source>
        <strain evidence="2 3">DSM 6702</strain>
    </source>
</reference>
<dbReference type="EMBL" id="CP121472">
    <property type="protein sequence ID" value="WPL18202.1"/>
    <property type="molecule type" value="Genomic_DNA"/>
</dbReference>
<feature type="region of interest" description="Disordered" evidence="1">
    <location>
        <begin position="316"/>
        <end position="356"/>
    </location>
</feature>
<organism evidence="2 3">
    <name type="scientific">Thiorhodovibrio winogradskyi</name>
    <dbReference type="NCBI Taxonomy" id="77007"/>
    <lineage>
        <taxon>Bacteria</taxon>
        <taxon>Pseudomonadati</taxon>
        <taxon>Pseudomonadota</taxon>
        <taxon>Gammaproteobacteria</taxon>
        <taxon>Chromatiales</taxon>
        <taxon>Chromatiaceae</taxon>
        <taxon>Thiorhodovibrio</taxon>
    </lineage>
</organism>
<dbReference type="Proteomes" id="UP001432180">
    <property type="component" value="Chromosome"/>
</dbReference>
<feature type="compositionally biased region" description="Acidic residues" evidence="1">
    <location>
        <begin position="325"/>
        <end position="334"/>
    </location>
</feature>
<sequence length="356" mass="39713">MTIFLRLLSESDKASALLELCDRQRAGGDDPRSFDVAPDAFDAIPGKPFAYWVSEAVRETFMRFDSFECNGRFVKHGLTTGNDDRFVRVWWETPKASGWLPFAKGGNYSPYYADQQLLLKWFDNGAELRAGYQTKSIPGTRLDGNEFFGRRGITWPLRAHRFSPQTLNANASFSARGYCAFLPDGTELIALAIFNSCAFDYLFKVALGRFGFPEFIVGILQILPWPSVQLTEKQRLTELARHAWSLKRALDTANQTSHAFTLPALLQVEGATLADRAAAWKRRVAETQEELADIQRQIDAICFDLYGFSAEDRAAALSSETLGEPSEEDDEEGDAANFGTRFGGQSSSTNADPIDH</sequence>
<name>A0ABZ0SCK7_9GAMM</name>
<feature type="compositionally biased region" description="Polar residues" evidence="1">
    <location>
        <begin position="343"/>
        <end position="356"/>
    </location>
</feature>
<keyword evidence="3" id="KW-1185">Reference proteome</keyword>
<protein>
    <recommendedName>
        <fullName evidence="4">Site-specific DNA-methyltransferase (adenine-specific)</fullName>
    </recommendedName>
</protein>
<evidence type="ECO:0008006" key="4">
    <source>
        <dbReference type="Google" id="ProtNLM"/>
    </source>
</evidence>
<evidence type="ECO:0000256" key="1">
    <source>
        <dbReference type="SAM" id="MobiDB-lite"/>
    </source>
</evidence>
<dbReference type="RefSeq" id="WP_328983978.1">
    <property type="nucleotide sequence ID" value="NZ_CP121472.1"/>
</dbReference>
<evidence type="ECO:0000313" key="3">
    <source>
        <dbReference type="Proteomes" id="UP001432180"/>
    </source>
</evidence>
<evidence type="ECO:0000313" key="2">
    <source>
        <dbReference type="EMBL" id="WPL18202.1"/>
    </source>
</evidence>
<proteinExistence type="predicted"/>